<evidence type="ECO:0000313" key="2">
    <source>
        <dbReference type="Proteomes" id="UP000019249"/>
    </source>
</evidence>
<keyword evidence="2" id="KW-1185">Reference proteome</keyword>
<dbReference type="Proteomes" id="UP000019249">
    <property type="component" value="Unassembled WGS sequence"/>
</dbReference>
<dbReference type="RefSeq" id="WP_036096081.1">
    <property type="nucleotide sequence ID" value="NZ_AODF01000003.1"/>
</dbReference>
<dbReference type="NCBIfam" id="TIGR01537">
    <property type="entry name" value="portal_HK97"/>
    <property type="match status" value="1"/>
</dbReference>
<accession>A0ABN0RI08</accession>
<name>A0ABN0RI08_9LIST</name>
<evidence type="ECO:0000313" key="1">
    <source>
        <dbReference type="EMBL" id="EUJ33528.1"/>
    </source>
</evidence>
<dbReference type="InterPro" id="IPR006427">
    <property type="entry name" value="Portal_HK97"/>
</dbReference>
<organism evidence="1 2">
    <name type="scientific">Listeria floridensis FSL S10-1187</name>
    <dbReference type="NCBI Taxonomy" id="1265817"/>
    <lineage>
        <taxon>Bacteria</taxon>
        <taxon>Bacillati</taxon>
        <taxon>Bacillota</taxon>
        <taxon>Bacilli</taxon>
        <taxon>Bacillales</taxon>
        <taxon>Listeriaceae</taxon>
        <taxon>Listeria</taxon>
    </lineage>
</organism>
<sequence length="375" mass="43226">MGFILDRLKKNKEIEWMFDLDMLQDTSQRAYLKRLALDTCIQFLGRSIAQSDFQVRNGNKVIKKDLYYKLNVRPNSDQSATSFWEKVIYKLIYDGECLIILSDTDDFLIADDFYRKEYALLDDVFSEVVVKNYEFKRSFKMSDVLYLEYGNAKLSQFLDGLFDDYGEMFGRMINAQLRNYQLRGIVQVGTGQVFDDAKQEKLQSFINKLYAVFNKSSVAIVPQMQGLEYQELGATRAMTTQSIEELTNLKKSVVSDVAKILGIPPSLIHGEMADLSNSMKAFDRYCKRNFVHKIQDEMNAKLFTPQEFIEGQEIKIVNQGSPLESAEAADKLIASGAFNRNEVREMFGYERSDDSELDRYILTKNYQSDEGGDEI</sequence>
<comment type="caution">
    <text evidence="1">The sequence shown here is derived from an EMBL/GenBank/DDBJ whole genome shotgun (WGS) entry which is preliminary data.</text>
</comment>
<gene>
    <name evidence="1" type="ORF">MFLO_02468</name>
</gene>
<proteinExistence type="predicted"/>
<reference evidence="1 2" key="1">
    <citation type="journal article" date="2014" name="Int. J. Syst. Evol. Microbiol.">
        <title>Listeria floridensis sp. nov., Listeria aquatica sp. nov., Listeria cornellensis sp. nov., Listeria riparia sp. nov. and Listeria grandensis sp. nov., from agricultural and natural environments.</title>
        <authorList>
            <person name="den Bakker H.C."/>
            <person name="Warchocki S."/>
            <person name="Wright E.M."/>
            <person name="Allred A.F."/>
            <person name="Ahlstrom C."/>
            <person name="Manuel C.S."/>
            <person name="Stasiewicz M.J."/>
            <person name="Burrell A."/>
            <person name="Roof S."/>
            <person name="Strawn L."/>
            <person name="Fortes E.D."/>
            <person name="Nightingale K.K."/>
            <person name="Kephart D."/>
            <person name="Wiedmann M."/>
        </authorList>
    </citation>
    <scope>NUCLEOTIDE SEQUENCE [LARGE SCALE GENOMIC DNA]</scope>
    <source>
        <strain evidence="1 2">FSL S10-1187</strain>
    </source>
</reference>
<dbReference type="Pfam" id="PF04860">
    <property type="entry name" value="Phage_portal"/>
    <property type="match status" value="1"/>
</dbReference>
<dbReference type="EMBL" id="AODF01000003">
    <property type="protein sequence ID" value="EUJ33528.1"/>
    <property type="molecule type" value="Genomic_DNA"/>
</dbReference>
<dbReference type="InterPro" id="IPR006944">
    <property type="entry name" value="Phage/GTA_portal"/>
</dbReference>
<protein>
    <submittedName>
        <fullName evidence="1">Phage portal protein</fullName>
    </submittedName>
</protein>